<evidence type="ECO:0000256" key="5">
    <source>
        <dbReference type="ARBA" id="ARBA00022692"/>
    </source>
</evidence>
<feature type="transmembrane region" description="Helical" evidence="8">
    <location>
        <begin position="245"/>
        <end position="264"/>
    </location>
</feature>
<dbReference type="Gene3D" id="1.20.1540.10">
    <property type="entry name" value="Rhomboid-like"/>
    <property type="match status" value="1"/>
</dbReference>
<name>A0ABN7SL35_OIKDI</name>
<comment type="catalytic activity">
    <reaction evidence="1">
        <text>Cleaves type-1 transmembrane domains using a catalytic dyad composed of serine and histidine that are contributed by different transmembrane domains.</text>
        <dbReference type="EC" id="3.4.21.105"/>
    </reaction>
</comment>
<feature type="transmembrane region" description="Helical" evidence="8">
    <location>
        <begin position="276"/>
        <end position="295"/>
    </location>
</feature>
<feature type="transmembrane region" description="Helical" evidence="8">
    <location>
        <begin position="214"/>
        <end position="233"/>
    </location>
</feature>
<dbReference type="Proteomes" id="UP001158576">
    <property type="component" value="Chromosome XSR"/>
</dbReference>
<dbReference type="PANTHER" id="PTHR45840:SF2">
    <property type="entry name" value="PROTEIN RHOMBOID-RELATED"/>
    <property type="match status" value="1"/>
</dbReference>
<evidence type="ECO:0000313" key="11">
    <source>
        <dbReference type="Proteomes" id="UP001158576"/>
    </source>
</evidence>
<keyword evidence="11" id="KW-1185">Reference proteome</keyword>
<feature type="transmembrane region" description="Helical" evidence="8">
    <location>
        <begin position="182"/>
        <end position="202"/>
    </location>
</feature>
<keyword evidence="7 8" id="KW-0472">Membrane</keyword>
<sequence>MAEYEAGKPADEEEPACCDCCISCENKMISLLDDLGIKSKKHVLHATDPAYNKTMDPCDLTCRNDTDGNFPYFTLIMSAIHIGFYIYFVATDPTHNIAGFNKNILCSPFIYSPYHREEVWRFFTYSFTHSGICHITFNLLFQIGIGSLLEMVHGSWDVIRIYGAGALAGGLTAGIISPGKLLVGASGGDYALIFGYLGNMILNWDSMKNPFTKYMRLIFLLLFIGSDLFNAIFGSLASSGVSCGAHLGGAIVGLGVSMACLKNFNSDNDWEKNASYVLMALSGGFVLFALGWQIFSPTFDKYDEVNPPCYLFSKCEQYATNCSSFSNL</sequence>
<gene>
    <name evidence="10" type="ORF">OKIOD_LOCUS8336</name>
</gene>
<keyword evidence="6 8" id="KW-1133">Transmembrane helix</keyword>
<dbReference type="EMBL" id="OU015569">
    <property type="protein sequence ID" value="CAG5099966.1"/>
    <property type="molecule type" value="Genomic_DNA"/>
</dbReference>
<protein>
    <recommendedName>
        <fullName evidence="4">rhomboid protease</fullName>
        <ecNumber evidence="4">3.4.21.105</ecNumber>
    </recommendedName>
</protein>
<evidence type="ECO:0000256" key="4">
    <source>
        <dbReference type="ARBA" id="ARBA00013039"/>
    </source>
</evidence>
<feature type="transmembrane region" description="Helical" evidence="8">
    <location>
        <begin position="122"/>
        <end position="146"/>
    </location>
</feature>
<evidence type="ECO:0000256" key="1">
    <source>
        <dbReference type="ARBA" id="ARBA00000156"/>
    </source>
</evidence>
<organism evidence="10 11">
    <name type="scientific">Oikopleura dioica</name>
    <name type="common">Tunicate</name>
    <dbReference type="NCBI Taxonomy" id="34765"/>
    <lineage>
        <taxon>Eukaryota</taxon>
        <taxon>Metazoa</taxon>
        <taxon>Chordata</taxon>
        <taxon>Tunicata</taxon>
        <taxon>Appendicularia</taxon>
        <taxon>Copelata</taxon>
        <taxon>Oikopleuridae</taxon>
        <taxon>Oikopleura</taxon>
    </lineage>
</organism>
<evidence type="ECO:0000313" key="10">
    <source>
        <dbReference type="EMBL" id="CAG5099966.1"/>
    </source>
</evidence>
<reference evidence="10 11" key="1">
    <citation type="submission" date="2021-04" db="EMBL/GenBank/DDBJ databases">
        <authorList>
            <person name="Bliznina A."/>
        </authorList>
    </citation>
    <scope>NUCLEOTIDE SEQUENCE [LARGE SCALE GENOMIC DNA]</scope>
</reference>
<accession>A0ABN7SL35</accession>
<comment type="subcellular location">
    <subcellularLocation>
        <location evidence="2">Membrane</location>
        <topology evidence="2">Multi-pass membrane protein</topology>
    </subcellularLocation>
</comment>
<dbReference type="EC" id="3.4.21.105" evidence="4"/>
<dbReference type="PANTHER" id="PTHR45840">
    <property type="entry name" value="RHOMBOID-RELATED PROTEIN"/>
    <property type="match status" value="1"/>
</dbReference>
<feature type="transmembrane region" description="Helical" evidence="8">
    <location>
        <begin position="70"/>
        <end position="90"/>
    </location>
</feature>
<dbReference type="InterPro" id="IPR022764">
    <property type="entry name" value="Peptidase_S54_rhomboid_dom"/>
</dbReference>
<dbReference type="SUPFAM" id="SSF144091">
    <property type="entry name" value="Rhomboid-like"/>
    <property type="match status" value="1"/>
</dbReference>
<dbReference type="InterPro" id="IPR051739">
    <property type="entry name" value="Rhomboid_IM_Serine_Proteases"/>
</dbReference>
<proteinExistence type="inferred from homology"/>
<feature type="domain" description="Peptidase S54 rhomboid" evidence="9">
    <location>
        <begin position="117"/>
        <end position="261"/>
    </location>
</feature>
<dbReference type="Pfam" id="PF01694">
    <property type="entry name" value="Rhomboid"/>
    <property type="match status" value="1"/>
</dbReference>
<evidence type="ECO:0000256" key="3">
    <source>
        <dbReference type="ARBA" id="ARBA00009045"/>
    </source>
</evidence>
<evidence type="ECO:0000256" key="7">
    <source>
        <dbReference type="ARBA" id="ARBA00023136"/>
    </source>
</evidence>
<evidence type="ECO:0000256" key="8">
    <source>
        <dbReference type="SAM" id="Phobius"/>
    </source>
</evidence>
<dbReference type="InterPro" id="IPR035952">
    <property type="entry name" value="Rhomboid-like_sf"/>
</dbReference>
<comment type="similarity">
    <text evidence="3">Belongs to the peptidase S54 family.</text>
</comment>
<evidence type="ECO:0000256" key="2">
    <source>
        <dbReference type="ARBA" id="ARBA00004141"/>
    </source>
</evidence>
<keyword evidence="5 8" id="KW-0812">Transmembrane</keyword>
<evidence type="ECO:0000256" key="6">
    <source>
        <dbReference type="ARBA" id="ARBA00022989"/>
    </source>
</evidence>
<feature type="transmembrane region" description="Helical" evidence="8">
    <location>
        <begin position="158"/>
        <end position="176"/>
    </location>
</feature>
<evidence type="ECO:0000259" key="9">
    <source>
        <dbReference type="Pfam" id="PF01694"/>
    </source>
</evidence>